<dbReference type="Pfam" id="PF07833">
    <property type="entry name" value="Cu_amine_oxidN1"/>
    <property type="match status" value="1"/>
</dbReference>
<organism evidence="3 4">
    <name type="scientific">Paenibacillus roseopurpureus</name>
    <dbReference type="NCBI Taxonomy" id="2918901"/>
    <lineage>
        <taxon>Bacteria</taxon>
        <taxon>Bacillati</taxon>
        <taxon>Bacillota</taxon>
        <taxon>Bacilli</taxon>
        <taxon>Bacillales</taxon>
        <taxon>Paenibacillaceae</taxon>
        <taxon>Paenibacillus</taxon>
    </lineage>
</organism>
<evidence type="ECO:0000313" key="3">
    <source>
        <dbReference type="EMBL" id="WNR46874.1"/>
    </source>
</evidence>
<dbReference type="EMBL" id="CP130319">
    <property type="protein sequence ID" value="WNR46874.1"/>
    <property type="molecule type" value="Genomic_DNA"/>
</dbReference>
<sequence>MKKFVLGLICGIGLTATTAVYAADTIQAYLFPAKFEFNGITKEVDNKEYVVLNHNGHAYVPIRFVAENMGALVKYEDTTHTISIEQTNLSKKLPLDKDFYSYASEGKIKGIEFGIGSNKNDIIQKWGEPQKIGSWQTQYFSWFDYYYFFGNPDDSVSAIRVGGDSVKYTVDELKKVIGEPKDEGLNDVESGWYLYYEAGDYQVFLNADTKNGVIKYLTLKKR</sequence>
<dbReference type="AlphaFoldDB" id="A0AA96LT96"/>
<dbReference type="Pfam" id="PF14172">
    <property type="entry name" value="DUF4309"/>
    <property type="match status" value="1"/>
</dbReference>
<dbReference type="InterPro" id="IPR012854">
    <property type="entry name" value="Cu_amine_oxidase-like_N"/>
</dbReference>
<reference evidence="3" key="1">
    <citation type="submission" date="2022-02" db="EMBL/GenBank/DDBJ databases">
        <title>Paenibacillus sp. MBLB1832 Whole Genome Shotgun Sequencing.</title>
        <authorList>
            <person name="Hwang C.Y."/>
            <person name="Cho E.-S."/>
            <person name="Seo M.-J."/>
        </authorList>
    </citation>
    <scope>NUCLEOTIDE SEQUENCE</scope>
    <source>
        <strain evidence="3">MBLB1832</strain>
    </source>
</reference>
<evidence type="ECO:0000256" key="1">
    <source>
        <dbReference type="SAM" id="SignalP"/>
    </source>
</evidence>
<feature type="chain" id="PRO_5041659783" evidence="1">
    <location>
        <begin position="23"/>
        <end position="222"/>
    </location>
</feature>
<dbReference type="KEGG" id="proo:MJB10_12530"/>
<dbReference type="Proteomes" id="UP001304650">
    <property type="component" value="Chromosome"/>
</dbReference>
<evidence type="ECO:0000313" key="4">
    <source>
        <dbReference type="Proteomes" id="UP001304650"/>
    </source>
</evidence>
<name>A0AA96LT96_9BACL</name>
<dbReference type="InterPro" id="IPR025453">
    <property type="entry name" value="DUF4309"/>
</dbReference>
<evidence type="ECO:0000259" key="2">
    <source>
        <dbReference type="Pfam" id="PF07833"/>
    </source>
</evidence>
<dbReference type="RefSeq" id="WP_314805294.1">
    <property type="nucleotide sequence ID" value="NZ_CP130319.1"/>
</dbReference>
<accession>A0AA96LT96</accession>
<keyword evidence="1" id="KW-0732">Signal</keyword>
<gene>
    <name evidence="3" type="ORF">MJB10_12530</name>
</gene>
<keyword evidence="4" id="KW-1185">Reference proteome</keyword>
<feature type="domain" description="Copper amine oxidase-like N-terminal" evidence="2">
    <location>
        <begin position="37"/>
        <end position="87"/>
    </location>
</feature>
<feature type="signal peptide" evidence="1">
    <location>
        <begin position="1"/>
        <end position="22"/>
    </location>
</feature>
<proteinExistence type="predicted"/>
<protein>
    <submittedName>
        <fullName evidence="3">DUF4309 domain-containing protein</fullName>
    </submittedName>
</protein>